<accession>A0A239HQT5</accession>
<dbReference type="EMBL" id="FZPD01000002">
    <property type="protein sequence ID" value="SNS83689.1"/>
    <property type="molecule type" value="Genomic_DNA"/>
</dbReference>
<evidence type="ECO:0000313" key="1">
    <source>
        <dbReference type="EMBL" id="SNS83689.1"/>
    </source>
</evidence>
<protein>
    <recommendedName>
        <fullName evidence="3">HTH cro/C1-type domain-containing protein</fullName>
    </recommendedName>
</protein>
<evidence type="ECO:0000313" key="2">
    <source>
        <dbReference type="Proteomes" id="UP000198393"/>
    </source>
</evidence>
<dbReference type="InterPro" id="IPR010982">
    <property type="entry name" value="Lambda_DNA-bd_dom_sf"/>
</dbReference>
<keyword evidence="2" id="KW-1185">Reference proteome</keyword>
<organism evidence="1 2">
    <name type="scientific">Ekhidna lutea</name>
    <dbReference type="NCBI Taxonomy" id="447679"/>
    <lineage>
        <taxon>Bacteria</taxon>
        <taxon>Pseudomonadati</taxon>
        <taxon>Bacteroidota</taxon>
        <taxon>Cytophagia</taxon>
        <taxon>Cytophagales</taxon>
        <taxon>Reichenbachiellaceae</taxon>
        <taxon>Ekhidna</taxon>
    </lineage>
</organism>
<dbReference type="Proteomes" id="UP000198393">
    <property type="component" value="Unassembled WGS sequence"/>
</dbReference>
<evidence type="ECO:0008006" key="3">
    <source>
        <dbReference type="Google" id="ProtNLM"/>
    </source>
</evidence>
<sequence length="173" mass="20365">MKGCPKQPFFFFALKTIYYFYLMINDRIHKLIRVLDMNPTSFSESLEVSVTVIFNIIKGRRSKPSFDLILNILKTYDKLNAEWLIKGEGSMWNDDIVTSAEIAPTHVNLQARIRELFVKMRLEQPESHEVSELEELVNFMMDETTEQKNKLILLHERQEGMLNVLKQKLKLKV</sequence>
<name>A0A239HQT5_EKHLU</name>
<dbReference type="GO" id="GO:0003677">
    <property type="term" value="F:DNA binding"/>
    <property type="evidence" value="ECO:0007669"/>
    <property type="project" value="InterPro"/>
</dbReference>
<gene>
    <name evidence="1" type="ORF">SAMN05421640_1450</name>
</gene>
<dbReference type="SUPFAM" id="SSF47413">
    <property type="entry name" value="lambda repressor-like DNA-binding domains"/>
    <property type="match status" value="1"/>
</dbReference>
<dbReference type="AlphaFoldDB" id="A0A239HQT5"/>
<proteinExistence type="predicted"/>
<reference evidence="1 2" key="1">
    <citation type="submission" date="2017-06" db="EMBL/GenBank/DDBJ databases">
        <authorList>
            <person name="Kim H.J."/>
            <person name="Triplett B.A."/>
        </authorList>
    </citation>
    <scope>NUCLEOTIDE SEQUENCE [LARGE SCALE GENOMIC DNA]</scope>
    <source>
        <strain evidence="1 2">DSM 19307</strain>
    </source>
</reference>